<evidence type="ECO:0000259" key="3">
    <source>
        <dbReference type="PROSITE" id="PS51332"/>
    </source>
</evidence>
<evidence type="ECO:0000256" key="2">
    <source>
        <dbReference type="ARBA" id="ARBA00023285"/>
    </source>
</evidence>
<dbReference type="GO" id="GO:0046653">
    <property type="term" value="P:tetrahydrofolate metabolic process"/>
    <property type="evidence" value="ECO:0007669"/>
    <property type="project" value="TreeGrafter"/>
</dbReference>
<organism evidence="4 5">
    <name type="scientific">Trichloromonas acetexigens</name>
    <dbReference type="NCBI Taxonomy" id="38815"/>
    <lineage>
        <taxon>Bacteria</taxon>
        <taxon>Pseudomonadati</taxon>
        <taxon>Thermodesulfobacteriota</taxon>
        <taxon>Desulfuromonadia</taxon>
        <taxon>Desulfuromonadales</taxon>
        <taxon>Trichloromonadaceae</taxon>
        <taxon>Trichloromonas</taxon>
    </lineage>
</organism>
<dbReference type="GO" id="GO:0005829">
    <property type="term" value="C:cytosol"/>
    <property type="evidence" value="ECO:0007669"/>
    <property type="project" value="TreeGrafter"/>
</dbReference>
<dbReference type="GO" id="GO:0050667">
    <property type="term" value="P:homocysteine metabolic process"/>
    <property type="evidence" value="ECO:0007669"/>
    <property type="project" value="TreeGrafter"/>
</dbReference>
<reference evidence="4 5" key="1">
    <citation type="submission" date="2019-07" db="EMBL/GenBank/DDBJ databases">
        <title>Insights of Desulfuromonas acetexigens electromicrobiology.</title>
        <authorList>
            <person name="Katuri K."/>
            <person name="Sapireddy V."/>
            <person name="Shaw D.R."/>
            <person name="Saikaly P."/>
        </authorList>
    </citation>
    <scope>NUCLEOTIDE SEQUENCE [LARGE SCALE GENOMIC DNA]</scope>
    <source>
        <strain evidence="4 5">2873</strain>
    </source>
</reference>
<dbReference type="SMART" id="SM01018">
    <property type="entry name" value="B12-binding_2"/>
    <property type="match status" value="1"/>
</dbReference>
<dbReference type="Gene3D" id="1.10.1240.10">
    <property type="entry name" value="Methionine synthase domain"/>
    <property type="match status" value="1"/>
</dbReference>
<sequence length="249" mass="27365">MSPRDPMPEISLAAGSEFAALTAEKTEGKRETNDPLALSRRLFLQAILAGRREAAVDIVLEAHNAGHDLRDLYVEIFQKALYEVGRLWEANRITVADEHMATAITQYVVARVYERLPVARERRGRAVITGVQGELHQVGSNMVADLLEADGWDVRFLGTDMPLDDILKTARDHQADLLGISATMLFNLPQVIQLVERTRTELGSAAPRIILGGGAFRLLPELPAELKVDAVATELRQGVELARSLGKLA</sequence>
<dbReference type="EMBL" id="VJVV01000007">
    <property type="protein sequence ID" value="TRO80492.1"/>
    <property type="molecule type" value="Genomic_DNA"/>
</dbReference>
<evidence type="ECO:0000256" key="1">
    <source>
        <dbReference type="ARBA" id="ARBA00022723"/>
    </source>
</evidence>
<comment type="caution">
    <text evidence="4">The sequence shown here is derived from an EMBL/GenBank/DDBJ whole genome shotgun (WGS) entry which is preliminary data.</text>
</comment>
<protein>
    <submittedName>
        <fullName evidence="4">Cobalamin-binding protein</fullName>
    </submittedName>
</protein>
<proteinExistence type="predicted"/>
<dbReference type="InterPro" id="IPR003759">
    <property type="entry name" value="Cbl-bd_cap"/>
</dbReference>
<dbReference type="Pfam" id="PF02310">
    <property type="entry name" value="B12-binding"/>
    <property type="match status" value="1"/>
</dbReference>
<dbReference type="PANTHER" id="PTHR45833:SF1">
    <property type="entry name" value="METHIONINE SYNTHASE"/>
    <property type="match status" value="1"/>
</dbReference>
<dbReference type="Pfam" id="PF02607">
    <property type="entry name" value="B12-binding_2"/>
    <property type="match status" value="1"/>
</dbReference>
<dbReference type="Proteomes" id="UP000317155">
    <property type="component" value="Unassembled WGS sequence"/>
</dbReference>
<keyword evidence="5" id="KW-1185">Reference proteome</keyword>
<dbReference type="GO" id="GO:0046872">
    <property type="term" value="F:metal ion binding"/>
    <property type="evidence" value="ECO:0007669"/>
    <property type="project" value="UniProtKB-KW"/>
</dbReference>
<feature type="domain" description="B12-binding" evidence="3">
    <location>
        <begin position="123"/>
        <end position="249"/>
    </location>
</feature>
<evidence type="ECO:0000313" key="4">
    <source>
        <dbReference type="EMBL" id="TRO80492.1"/>
    </source>
</evidence>
<dbReference type="PROSITE" id="PS51332">
    <property type="entry name" value="B12_BINDING"/>
    <property type="match status" value="1"/>
</dbReference>
<dbReference type="InterPro" id="IPR006158">
    <property type="entry name" value="Cobalamin-bd"/>
</dbReference>
<dbReference type="SUPFAM" id="SSF52242">
    <property type="entry name" value="Cobalamin (vitamin B12)-binding domain"/>
    <property type="match status" value="1"/>
</dbReference>
<keyword evidence="2" id="KW-0170">Cobalt</keyword>
<dbReference type="AlphaFoldDB" id="A0A550JBL5"/>
<name>A0A550JBL5_9BACT</name>
<gene>
    <name evidence="4" type="ORF">FL622_10350</name>
</gene>
<keyword evidence="1" id="KW-0479">Metal-binding</keyword>
<dbReference type="OrthoDB" id="5419165at2"/>
<evidence type="ECO:0000313" key="5">
    <source>
        <dbReference type="Proteomes" id="UP000317155"/>
    </source>
</evidence>
<dbReference type="PANTHER" id="PTHR45833">
    <property type="entry name" value="METHIONINE SYNTHASE"/>
    <property type="match status" value="1"/>
</dbReference>
<dbReference type="InterPro" id="IPR036724">
    <property type="entry name" value="Cobalamin-bd_sf"/>
</dbReference>
<dbReference type="Gene3D" id="3.40.50.280">
    <property type="entry name" value="Cobalamin-binding domain"/>
    <property type="match status" value="1"/>
</dbReference>
<dbReference type="GO" id="GO:0008705">
    <property type="term" value="F:methionine synthase activity"/>
    <property type="evidence" value="ECO:0007669"/>
    <property type="project" value="TreeGrafter"/>
</dbReference>
<dbReference type="InterPro" id="IPR050554">
    <property type="entry name" value="Met_Synthase/Corrinoid"/>
</dbReference>
<dbReference type="GO" id="GO:0031419">
    <property type="term" value="F:cobalamin binding"/>
    <property type="evidence" value="ECO:0007669"/>
    <property type="project" value="InterPro"/>
</dbReference>
<dbReference type="InterPro" id="IPR036594">
    <property type="entry name" value="Meth_synthase_dom"/>
</dbReference>
<accession>A0A550JBL5</accession>